<feature type="compositionally biased region" description="Low complexity" evidence="1">
    <location>
        <begin position="644"/>
        <end position="666"/>
    </location>
</feature>
<dbReference type="CDD" id="cd06758">
    <property type="entry name" value="PDZ2_PDZD2-like"/>
    <property type="match status" value="1"/>
</dbReference>
<evidence type="ECO:0000256" key="1">
    <source>
        <dbReference type="SAM" id="MobiDB-lite"/>
    </source>
</evidence>
<feature type="compositionally biased region" description="Basic and acidic residues" evidence="1">
    <location>
        <begin position="1767"/>
        <end position="1779"/>
    </location>
</feature>
<feature type="domain" description="PDZ" evidence="2">
    <location>
        <begin position="2349"/>
        <end position="2421"/>
    </location>
</feature>
<dbReference type="Pfam" id="PF00595">
    <property type="entry name" value="PDZ"/>
    <property type="match status" value="5"/>
</dbReference>
<evidence type="ECO:0000313" key="4">
    <source>
        <dbReference type="Proteomes" id="UP000694393"/>
    </source>
</evidence>
<dbReference type="CDD" id="cd06762">
    <property type="entry name" value="PDZ6_PDZD2-PDZ3_hPro-IL-16-like"/>
    <property type="match status" value="1"/>
</dbReference>
<feature type="region of interest" description="Disordered" evidence="1">
    <location>
        <begin position="184"/>
        <end position="251"/>
    </location>
</feature>
<feature type="domain" description="PDZ" evidence="2">
    <location>
        <begin position="688"/>
        <end position="762"/>
    </location>
</feature>
<dbReference type="CDD" id="cd06759">
    <property type="entry name" value="PDZ3_PDZD2-PDZ1_hPro-IL-16-like"/>
    <property type="match status" value="1"/>
</dbReference>
<dbReference type="Ensembl" id="ENSPCET00000025011.1">
    <property type="protein sequence ID" value="ENSPCEP00000024201.1"/>
    <property type="gene ID" value="ENSPCEG00000018304.1"/>
</dbReference>
<feature type="compositionally biased region" description="Basic and acidic residues" evidence="1">
    <location>
        <begin position="910"/>
        <end position="926"/>
    </location>
</feature>
<dbReference type="CDD" id="cd06763">
    <property type="entry name" value="PDZ7_PDZD2-PDZ4_hPro-IL-16-like"/>
    <property type="match status" value="1"/>
</dbReference>
<keyword evidence="4" id="KW-1185">Reference proteome</keyword>
<feature type="region of interest" description="Disordered" evidence="1">
    <location>
        <begin position="1651"/>
        <end position="1821"/>
    </location>
</feature>
<dbReference type="CDD" id="cd06760">
    <property type="entry name" value="PDZ4_PDZD2-PDZ2_hPro-IL-16-like"/>
    <property type="match status" value="1"/>
</dbReference>
<dbReference type="PANTHER" id="PTHR11324">
    <property type="entry name" value="IL16-RELATED"/>
    <property type="match status" value="1"/>
</dbReference>
<feature type="compositionally biased region" description="Polar residues" evidence="1">
    <location>
        <begin position="1702"/>
        <end position="1716"/>
    </location>
</feature>
<dbReference type="PANTHER" id="PTHR11324:SF16">
    <property type="entry name" value="PDZ DOMAIN-CONTAINING PROTEIN 2"/>
    <property type="match status" value="1"/>
</dbReference>
<feature type="domain" description="PDZ" evidence="2">
    <location>
        <begin position="311"/>
        <end position="396"/>
    </location>
</feature>
<feature type="compositionally biased region" description="Basic and acidic residues" evidence="1">
    <location>
        <begin position="229"/>
        <end position="251"/>
    </location>
</feature>
<feature type="region of interest" description="Disordered" evidence="1">
    <location>
        <begin position="635"/>
        <end position="679"/>
    </location>
</feature>
<feature type="region of interest" description="Disordered" evidence="1">
    <location>
        <begin position="910"/>
        <end position="950"/>
    </location>
</feature>
<reference evidence="3" key="2">
    <citation type="submission" date="2025-09" db="UniProtKB">
        <authorList>
            <consortium name="Ensembl"/>
        </authorList>
    </citation>
    <scope>IDENTIFICATION</scope>
</reference>
<dbReference type="InterPro" id="IPR001478">
    <property type="entry name" value="PDZ"/>
</dbReference>
<name>A0A8C8SSC9_9SAUR</name>
<feature type="compositionally biased region" description="Polar residues" evidence="1">
    <location>
        <begin position="1589"/>
        <end position="1607"/>
    </location>
</feature>
<feature type="region of interest" description="Disordered" evidence="1">
    <location>
        <begin position="2077"/>
        <end position="2107"/>
    </location>
</feature>
<feature type="compositionally biased region" description="Polar residues" evidence="1">
    <location>
        <begin position="1664"/>
        <end position="1678"/>
    </location>
</feature>
<reference evidence="3" key="1">
    <citation type="submission" date="2025-08" db="UniProtKB">
        <authorList>
            <consortium name="Ensembl"/>
        </authorList>
    </citation>
    <scope>IDENTIFICATION</scope>
</reference>
<accession>A0A8C8SSC9</accession>
<feature type="domain" description="PDZ" evidence="2">
    <location>
        <begin position="546"/>
        <end position="632"/>
    </location>
</feature>
<feature type="compositionally biased region" description="Acidic residues" evidence="1">
    <location>
        <begin position="428"/>
        <end position="437"/>
    </location>
</feature>
<feature type="compositionally biased region" description="Low complexity" evidence="1">
    <location>
        <begin position="2088"/>
        <end position="2102"/>
    </location>
</feature>
<feature type="region of interest" description="Disordered" evidence="1">
    <location>
        <begin position="2128"/>
        <end position="2172"/>
    </location>
</feature>
<feature type="region of interest" description="Disordered" evidence="1">
    <location>
        <begin position="419"/>
        <end position="442"/>
    </location>
</feature>
<feature type="compositionally biased region" description="Low complexity" evidence="1">
    <location>
        <begin position="1738"/>
        <end position="1757"/>
    </location>
</feature>
<dbReference type="CDD" id="cd23061">
    <property type="entry name" value="PDZ1_PDZD2-like"/>
    <property type="match status" value="1"/>
</dbReference>
<dbReference type="Gene3D" id="2.30.42.10">
    <property type="match status" value="6"/>
</dbReference>
<dbReference type="Proteomes" id="UP000694393">
    <property type="component" value="Unplaced"/>
</dbReference>
<dbReference type="SMART" id="SM00228">
    <property type="entry name" value="PDZ"/>
    <property type="match status" value="6"/>
</dbReference>
<feature type="domain" description="PDZ" evidence="2">
    <location>
        <begin position="2477"/>
        <end position="2562"/>
    </location>
</feature>
<dbReference type="SUPFAM" id="SSF50156">
    <property type="entry name" value="PDZ domain-like"/>
    <property type="match status" value="6"/>
</dbReference>
<feature type="compositionally biased region" description="Polar residues" evidence="1">
    <location>
        <begin position="2128"/>
        <end position="2145"/>
    </location>
</feature>
<feature type="region of interest" description="Disordered" evidence="1">
    <location>
        <begin position="1183"/>
        <end position="1207"/>
    </location>
</feature>
<dbReference type="FunFam" id="2.30.42.10:FF:000127">
    <property type="entry name" value="Pro-interleukin-16"/>
    <property type="match status" value="1"/>
</dbReference>
<protein>
    <submittedName>
        <fullName evidence="3">PDZ domain containing 2</fullName>
    </submittedName>
</protein>
<feature type="compositionally biased region" description="Basic and acidic residues" evidence="1">
    <location>
        <begin position="1787"/>
        <end position="1805"/>
    </location>
</feature>
<feature type="compositionally biased region" description="Basic and acidic residues" evidence="1">
    <location>
        <begin position="199"/>
        <end position="209"/>
    </location>
</feature>
<feature type="region of interest" description="Disordered" evidence="1">
    <location>
        <begin position="2273"/>
        <end position="2297"/>
    </location>
</feature>
<dbReference type="PROSITE" id="PS50106">
    <property type="entry name" value="PDZ"/>
    <property type="match status" value="5"/>
</dbReference>
<feature type="compositionally biased region" description="Basic and acidic residues" evidence="1">
    <location>
        <begin position="2146"/>
        <end position="2159"/>
    </location>
</feature>
<evidence type="ECO:0000259" key="2">
    <source>
        <dbReference type="PROSITE" id="PS50106"/>
    </source>
</evidence>
<evidence type="ECO:0000313" key="3">
    <source>
        <dbReference type="Ensembl" id="ENSPCEP00000024201.1"/>
    </source>
</evidence>
<feature type="region of interest" description="Disordered" evidence="1">
    <location>
        <begin position="1558"/>
        <end position="1626"/>
    </location>
</feature>
<sequence length="2566" mass="277656">MPITQGNAMLFLPLLYQWLQNNPREEVERPEQRVCQAAIQKLREYIQLNFSVDESTAQPAGPSILDMEICTLYLTKEMGKNEALGLNFGNIPSFGDYGGKQRGGKKRKGLKGPVLDVGCIWVTDLKKNSPAGRCGKVRLRDEILSLNGQLMVGVDVSGASYLADQCWNGGFIYLIMFRRIKRKAPLPPSNGNNSNSCEPKAKPTSEQSDRTAQNGKRTRKFGVIARTPASKDNKKSKDGQNSEQENGHHTPMEVDVSQFLTSQEAIGEPELEGSSSSHWCPTMFIDAILSKYKFKDSLNLFSQREGCHIWKMHMEKGTDGLGIQITGGRGSKRSPHSIIVAHVEEGGSAHRDGRLTSGDELLMINGQSLVGLSHQEAVAILRSAAGVVELVVASKTEVESLKYPSTSLPDLLSTCSVQDTNSCTDNKENEEPEDEDAKEVTSSPAIQVAVSVALVIFLLYLMLIHRAGSRLESVGENDELTVENGDSHYEIAVKYSRGGRKHSLPQQLESSGARQEYHIVKKSTRSLSAAQVESPWRLAQPSIISNIVLMKGQGKGLGFSIVGGQDSARGRMGIFVKTIFPNGAAAADGRLKEGDEILDVNGESLQGLTHQEAIQTFKHLRKGVVTLTVRTRLRSPSLTPCPTPMLTSRSSSPSSSTSGGTLAPSSEDGDAFSSCRKGPGPKDRIIMDVTLNKEPGVGLGIGACCLTLENSLPGIYIHSLAPGSVAKMDGRLSRGDQILEADSVSLRHAALSEAYAILSECGPGPVSLIISRHPNPKVSFIHLFYFQQGSVSSETELSQYFSQDDPGQMSFSDTLVMGSCDEEHPISTIKNSIINSFPAAKEAGTTKVDSLASPTTGKSLGLFNKHVESARQESFSASSKAVRSPLQRQKRVVFYDGDVSDEDDFAKQEDVHFQKGQKDQNQKNAEENSGILSTSAEADDERQDGELSRHTGSKAATILYDSLVSEESTVEQMVDLSVFPIKAFDCSDMPEVHPSNPGVKELREAQLESMRSPKLEHKAVTRVKSMMSSECRNPRQKIEEHGSCHKGIARTLPRSRKTEAPDIPGQSNAEIVHLLRNEDESFGLDLEIQATPVRVLITGLRPAVDRLTNHLMSSGTGGSDQADPCSILVAEEEASLGKRAGKTLQNEIPERAMLPPDAKTEEMQAGPSGVDGVVLPVTDIGDCISRPNSSEERKSRSPLPAASPRDDYMAKCSCETEEGCSTNSEPDIAKKELSEKTVNCAANAQGILGFSVLDSVNTGKLFTVNKSCLNNYSRNFSSLSLDDLPAGVIVEDARNEPFPKSMYGAVEDSHSDAESLTEAPESTGDVLLLPPADGKSTETSNAPESDEEQVEICCMNNEPQQPAQEHQLLASPGSTFHHSPSYPHTEEVLQIGSNAVDGSLDMNNDKAPFMLEDQYPGTPLHSSSLVSLPGKDSLKHPLGVQSVYSFHESVALNTENGMSMESNEKSIQLCESSKDDVALHSKNISFCTSGNANSMESNLLYKEHQAQESKSGSEVVANVCSQKLSFPSALTKKETNSLAHLTKADSNHVDSLLQRSIHMSRSPPPDKLKELGKAGTTQELSGKNEKVNGVTSGRSSHAKMPSSSTSYCRGGLVLHSPSSQKKLQPHEIKAMAQRNIVETLLNCQRAKTGPKLKGLTLKSKTKSNSDAPSTDPSKASGTDQRRTSVSPQSSPKVLVKKVSVSRNLPTNTEPSKSIPTVSKIPKPEQENKSPLVVPEETSPPVLNVSSSPVENNENKSSGGSELSIAGETEHQRGCEKQTERQASVQHDVCHEKTNIGDFKAREDQSKVTSSPKRTLKGERVKKRAENHGTGINLINSSYDEADIQPIGPQHLVVCKNDSSSLSFSPIQQEQPEGQEIQRTFIEVRLSSSCSFPAPSSQQLLLEKAGAINTNVNHLTEETGEDQYFTQVHSVRDGNLHSASKPVTRTYSMPAQLASHLREDSNVLDMSAHPMPGVQSSVSGLLKIVHLSVLNGQSAQDGKEQIYTPKNVQRPSLEQLSLANENSCPATDKLKTFKRNYYYYELNWPQESTSSFSVKQRIKSFENLANFDRPIVKAIDIHSTSMSSKPNIARRSSSGTSSLSTASPNDAAQTLRRSLSSCSDCQSSMFPQKSQASVTLTHGQQNSAASSKDDAHLKKSKGEDTSGDPQVLSPPTPQVLSTALHVRKSRGYSRQSLSRLKLRELRALSMPDLDKLCNEDFSVEPKAAHFKTELEIAPRKSLGLPVESATNLNASSAPSSLTKMNPLCSPGCSAWNSGSGTPGSASDEDAPHDSSPVRKQSGKSWSISLDQLLVSTLDQQKLQSVLSLVKSKCNIITVLQEAKEQAESKEDAYFVVLNKEEGAGLGFSVAGGIDLEQKSIIVHRVFSKGVASQEGTIQRGDLILSINGTSLAGSVHGDVLNALHQARLHKYAVIVIEKEKDREKMSSRLEVPAPGSKHFVPGKNVTMEVGTGPNVDVRDVISVELWKTSAGLGFSLDGGRASISGDRPLLVKRIFKGGAAEQAGKIEAGDEIVAISGKSLLGLMHYDAWNIIKSVPQGPVQLLIRKHRTPV</sequence>
<feature type="compositionally biased region" description="Low complexity" evidence="1">
    <location>
        <begin position="1684"/>
        <end position="1701"/>
    </location>
</feature>
<dbReference type="InterPro" id="IPR036034">
    <property type="entry name" value="PDZ_sf"/>
</dbReference>
<organism evidence="3 4">
    <name type="scientific">Pelusios castaneus</name>
    <name type="common">West African mud turtle</name>
    <dbReference type="NCBI Taxonomy" id="367368"/>
    <lineage>
        <taxon>Eukaryota</taxon>
        <taxon>Metazoa</taxon>
        <taxon>Chordata</taxon>
        <taxon>Craniata</taxon>
        <taxon>Vertebrata</taxon>
        <taxon>Euteleostomi</taxon>
        <taxon>Archelosauria</taxon>
        <taxon>Testudinata</taxon>
        <taxon>Testudines</taxon>
        <taxon>Pleurodira</taxon>
        <taxon>Pelomedusidae</taxon>
        <taxon>Pelusios</taxon>
    </lineage>
</organism>
<proteinExistence type="predicted"/>
<feature type="region of interest" description="Disordered" evidence="1">
    <location>
        <begin position="1306"/>
        <end position="1349"/>
    </location>
</feature>